<dbReference type="PROSITE" id="PS50888">
    <property type="entry name" value="BHLH"/>
    <property type="match status" value="1"/>
</dbReference>
<sequence length="222" mass="24986">MKLLQETMDTPHERKVIKSQVEKRRRERMNSSLEHLRTMLLQDQPQPDGIQRRVEKAEILEHSVLFLQNTTRRNKTKATAAGGGQKQSFQEGFSTCLQNAALFLGPEGKGLLLGAAPDASLAACFCHSDSDSAGVQRTTEACCSSSLPHTKTILKMLKQKSKHRLHTQCHSVTHPYLLPVQQRFPQQAQRLNQLEISMESQAGKHNLSQSSPLSQSLWRPWP</sequence>
<dbReference type="InterPro" id="IPR011598">
    <property type="entry name" value="bHLH_dom"/>
</dbReference>
<evidence type="ECO:0000259" key="7">
    <source>
        <dbReference type="PROSITE" id="PS50888"/>
    </source>
</evidence>
<feature type="domain" description="BHLH" evidence="7">
    <location>
        <begin position="13"/>
        <end position="70"/>
    </location>
</feature>
<dbReference type="Proteomes" id="UP001346869">
    <property type="component" value="Unassembled WGS sequence"/>
</dbReference>
<reference evidence="8 9" key="2">
    <citation type="journal article" date="2023" name="Mol. Biol. Evol.">
        <title>Genomics of Secondarily Temperate Adaptation in the Only Non-Antarctic Icefish.</title>
        <authorList>
            <person name="Rivera-Colon A.G."/>
            <person name="Rayamajhi N."/>
            <person name="Minhas B.F."/>
            <person name="Madrigal G."/>
            <person name="Bilyk K.T."/>
            <person name="Yoon V."/>
            <person name="Hune M."/>
            <person name="Gregory S."/>
            <person name="Cheng C.H.C."/>
            <person name="Catchen J.M."/>
        </authorList>
    </citation>
    <scope>NUCLEOTIDE SEQUENCE [LARGE SCALE GENOMIC DNA]</scope>
    <source>
        <strain evidence="8">JMC-PN-2008</strain>
    </source>
</reference>
<evidence type="ECO:0000313" key="8">
    <source>
        <dbReference type="EMBL" id="KAK5862079.1"/>
    </source>
</evidence>
<dbReference type="Gene3D" id="4.10.280.10">
    <property type="entry name" value="Helix-loop-helix DNA-binding domain"/>
    <property type="match status" value="1"/>
</dbReference>
<keyword evidence="4" id="KW-0804">Transcription</keyword>
<dbReference type="PANTHER" id="PTHR10985">
    <property type="entry name" value="BASIC HELIX-LOOP-HELIX TRANSCRIPTION FACTOR, HES-RELATED"/>
    <property type="match status" value="1"/>
</dbReference>
<keyword evidence="3" id="KW-0805">Transcription regulation</keyword>
<keyword evidence="2" id="KW-0678">Repressor</keyword>
<evidence type="ECO:0000256" key="5">
    <source>
        <dbReference type="ARBA" id="ARBA00023242"/>
    </source>
</evidence>
<keyword evidence="5" id="KW-0539">Nucleus</keyword>
<reference evidence="8 9" key="1">
    <citation type="journal article" date="2023" name="Genes (Basel)">
        <title>Chromosome-Level Genome Assembly and Circadian Gene Repertoire of the Patagonia Blennie Eleginops maclovinus-The Closest Ancestral Proxy of Antarctic Cryonotothenioids.</title>
        <authorList>
            <person name="Cheng C.C."/>
            <person name="Rivera-Colon A.G."/>
            <person name="Minhas B.F."/>
            <person name="Wilson L."/>
            <person name="Rayamajhi N."/>
            <person name="Vargas-Chacoff L."/>
            <person name="Catchen J.M."/>
        </authorList>
    </citation>
    <scope>NUCLEOTIDE SEQUENCE [LARGE SCALE GENOMIC DNA]</scope>
    <source>
        <strain evidence="8">JMC-PN-2008</strain>
    </source>
</reference>
<comment type="subcellular location">
    <subcellularLocation>
        <location evidence="1">Nucleus</location>
    </subcellularLocation>
</comment>
<dbReference type="GO" id="GO:0005634">
    <property type="term" value="C:nucleus"/>
    <property type="evidence" value="ECO:0007669"/>
    <property type="project" value="UniProtKB-SubCell"/>
</dbReference>
<evidence type="ECO:0000256" key="3">
    <source>
        <dbReference type="ARBA" id="ARBA00023015"/>
    </source>
</evidence>
<evidence type="ECO:0000256" key="6">
    <source>
        <dbReference type="SAM" id="MobiDB-lite"/>
    </source>
</evidence>
<dbReference type="SMART" id="SM00353">
    <property type="entry name" value="HLH"/>
    <property type="match status" value="1"/>
</dbReference>
<dbReference type="GO" id="GO:0046983">
    <property type="term" value="F:protein dimerization activity"/>
    <property type="evidence" value="ECO:0007669"/>
    <property type="project" value="InterPro"/>
</dbReference>
<comment type="caution">
    <text evidence="8">The sequence shown here is derived from an EMBL/GenBank/DDBJ whole genome shotgun (WGS) entry which is preliminary data.</text>
</comment>
<name>A0AAN8AMU9_ELEMC</name>
<evidence type="ECO:0000256" key="1">
    <source>
        <dbReference type="ARBA" id="ARBA00004123"/>
    </source>
</evidence>
<dbReference type="InterPro" id="IPR050370">
    <property type="entry name" value="HES_HEY"/>
</dbReference>
<evidence type="ECO:0000256" key="4">
    <source>
        <dbReference type="ARBA" id="ARBA00023163"/>
    </source>
</evidence>
<dbReference type="AlphaFoldDB" id="A0AAN8AMU9"/>
<gene>
    <name evidence="8" type="ORF">PBY51_017510</name>
</gene>
<keyword evidence="9" id="KW-1185">Reference proteome</keyword>
<dbReference type="SUPFAM" id="SSF47459">
    <property type="entry name" value="HLH, helix-loop-helix DNA-binding domain"/>
    <property type="match status" value="1"/>
</dbReference>
<dbReference type="EMBL" id="JAUZQC010000012">
    <property type="protein sequence ID" value="KAK5862079.1"/>
    <property type="molecule type" value="Genomic_DNA"/>
</dbReference>
<accession>A0AAN8AMU9</accession>
<evidence type="ECO:0000256" key="2">
    <source>
        <dbReference type="ARBA" id="ARBA00022491"/>
    </source>
</evidence>
<dbReference type="InterPro" id="IPR036638">
    <property type="entry name" value="HLH_DNA-bd_sf"/>
</dbReference>
<proteinExistence type="predicted"/>
<protein>
    <recommendedName>
        <fullName evidence="7">BHLH domain-containing protein</fullName>
    </recommendedName>
</protein>
<feature type="region of interest" description="Disordered" evidence="6">
    <location>
        <begin position="202"/>
        <end position="222"/>
    </location>
</feature>
<dbReference type="Pfam" id="PF00010">
    <property type="entry name" value="HLH"/>
    <property type="match status" value="1"/>
</dbReference>
<organism evidence="8 9">
    <name type="scientific">Eleginops maclovinus</name>
    <name type="common">Patagonian blennie</name>
    <name type="synonym">Eleginus maclovinus</name>
    <dbReference type="NCBI Taxonomy" id="56733"/>
    <lineage>
        <taxon>Eukaryota</taxon>
        <taxon>Metazoa</taxon>
        <taxon>Chordata</taxon>
        <taxon>Craniata</taxon>
        <taxon>Vertebrata</taxon>
        <taxon>Euteleostomi</taxon>
        <taxon>Actinopterygii</taxon>
        <taxon>Neopterygii</taxon>
        <taxon>Teleostei</taxon>
        <taxon>Neoteleostei</taxon>
        <taxon>Acanthomorphata</taxon>
        <taxon>Eupercaria</taxon>
        <taxon>Perciformes</taxon>
        <taxon>Notothenioidei</taxon>
        <taxon>Eleginopidae</taxon>
        <taxon>Eleginops</taxon>
    </lineage>
</organism>
<evidence type="ECO:0000313" key="9">
    <source>
        <dbReference type="Proteomes" id="UP001346869"/>
    </source>
</evidence>
<feature type="compositionally biased region" description="Low complexity" evidence="6">
    <location>
        <begin position="207"/>
        <end position="222"/>
    </location>
</feature>